<keyword evidence="2" id="KW-0812">Transmembrane</keyword>
<comment type="caution">
    <text evidence="3">The sequence shown here is derived from an EMBL/GenBank/DDBJ whole genome shotgun (WGS) entry which is preliminary data.</text>
</comment>
<evidence type="ECO:0000256" key="2">
    <source>
        <dbReference type="SAM" id="Phobius"/>
    </source>
</evidence>
<evidence type="ECO:0000313" key="4">
    <source>
        <dbReference type="Proteomes" id="UP000004221"/>
    </source>
</evidence>
<keyword evidence="2" id="KW-1133">Transmembrane helix</keyword>
<sequence>MNVEVPMAEKTYYGGQAVMEGVMMRGRQGMAVAVRAPSGEISVYNEPIELTGLTARVRPLPFIRGVFLLWDTMLLGMRALVFSANVGLSEEDEQPGKREPSSDRKTDIALWGTVAVSILFSIGLFFVLPLAVVGFVDRHISSSVVSNLVEGGIRLALLVGYMLLLGRLGDIRRVFGYHGAEHKTINAYEAGDPLDVEHVRRHSISHPRCGTGFLLVVVLLSVFLFMLLGRPPLFWRIASRIVLVPVIAAFAYEFLKWTAVRYRNPIVRVLIAPSMALQHLTTRDPDDSMLEVAIAALKRVLVADGRLAAQEAAGPGIIPVDHSGRALPDDLRREPATTGAGRPGAR</sequence>
<gene>
    <name evidence="3" type="ORF">NITHO_850004</name>
</gene>
<feature type="transmembrane region" description="Helical" evidence="2">
    <location>
        <begin position="108"/>
        <end position="132"/>
    </location>
</feature>
<dbReference type="Pfam" id="PF07136">
    <property type="entry name" value="DUF1385"/>
    <property type="match status" value="1"/>
</dbReference>
<feature type="transmembrane region" description="Helical" evidence="2">
    <location>
        <begin position="234"/>
        <end position="255"/>
    </location>
</feature>
<feature type="transmembrane region" description="Helical" evidence="2">
    <location>
        <begin position="144"/>
        <end position="164"/>
    </location>
</feature>
<feature type="compositionally biased region" description="Basic and acidic residues" evidence="1">
    <location>
        <begin position="322"/>
        <end position="335"/>
    </location>
</feature>
<evidence type="ECO:0008006" key="5">
    <source>
        <dbReference type="Google" id="ProtNLM"/>
    </source>
</evidence>
<name>I4ENC8_9BACT</name>
<organism evidence="3 4">
    <name type="scientific">Nitrolancea hollandica Lb</name>
    <dbReference type="NCBI Taxonomy" id="1129897"/>
    <lineage>
        <taxon>Bacteria</taxon>
        <taxon>Pseudomonadati</taxon>
        <taxon>Thermomicrobiota</taxon>
        <taxon>Thermomicrobia</taxon>
        <taxon>Sphaerobacterales</taxon>
        <taxon>Sphaerobacterineae</taxon>
        <taxon>Sphaerobacteraceae</taxon>
        <taxon>Nitrolancea</taxon>
    </lineage>
</organism>
<dbReference type="RefSeq" id="WP_008481871.1">
    <property type="nucleotide sequence ID" value="NZ_CAGS01000721.1"/>
</dbReference>
<accession>I4ENC8</accession>
<feature type="transmembrane region" description="Helical" evidence="2">
    <location>
        <begin position="209"/>
        <end position="228"/>
    </location>
</feature>
<dbReference type="PANTHER" id="PTHR42867:SF1">
    <property type="entry name" value="MEMBRANE PROTEIN-RELATED"/>
    <property type="match status" value="1"/>
</dbReference>
<protein>
    <recommendedName>
        <fullName evidence="5">DUF1385 domain-containing protein</fullName>
    </recommendedName>
</protein>
<proteinExistence type="predicted"/>
<dbReference type="PANTHER" id="PTHR42867">
    <property type="entry name" value="MEMBRANE PROTEIN-RELATED"/>
    <property type="match status" value="1"/>
</dbReference>
<dbReference type="Proteomes" id="UP000004221">
    <property type="component" value="Unassembled WGS sequence"/>
</dbReference>
<evidence type="ECO:0000313" key="3">
    <source>
        <dbReference type="EMBL" id="CCF86191.1"/>
    </source>
</evidence>
<dbReference type="InterPro" id="IPR010787">
    <property type="entry name" value="DUF1385"/>
</dbReference>
<feature type="region of interest" description="Disordered" evidence="1">
    <location>
        <begin position="321"/>
        <end position="346"/>
    </location>
</feature>
<keyword evidence="4" id="KW-1185">Reference proteome</keyword>
<dbReference type="EMBL" id="CAGS01000721">
    <property type="protein sequence ID" value="CCF86191.1"/>
    <property type="molecule type" value="Genomic_DNA"/>
</dbReference>
<keyword evidence="2" id="KW-0472">Membrane</keyword>
<dbReference type="AlphaFoldDB" id="I4ENC8"/>
<reference evidence="3 4" key="1">
    <citation type="journal article" date="2012" name="ISME J.">
        <title>Nitrification expanded: discovery, physiology and genomics of a nitrite-oxidizing bacterium from the phylum Chloroflexi.</title>
        <authorList>
            <person name="Sorokin D.Y."/>
            <person name="Lucker S."/>
            <person name="Vejmelkova D."/>
            <person name="Kostrikina N.A."/>
            <person name="Kleerebezem R."/>
            <person name="Rijpstra W.I."/>
            <person name="Damste J.S."/>
            <person name="Le Paslier D."/>
            <person name="Muyzer G."/>
            <person name="Wagner M."/>
            <person name="van Loosdrecht M.C."/>
            <person name="Daims H."/>
        </authorList>
    </citation>
    <scope>NUCLEOTIDE SEQUENCE [LARGE SCALE GENOMIC DNA]</scope>
    <source>
        <strain evidence="4">none</strain>
    </source>
</reference>
<evidence type="ECO:0000256" key="1">
    <source>
        <dbReference type="SAM" id="MobiDB-lite"/>
    </source>
</evidence>